<name>A0ABM1EBU9_PRICU</name>
<keyword evidence="2 7" id="KW-0808">Transferase</keyword>
<dbReference type="PANTHER" id="PTHR12246">
    <property type="entry name" value="PALMITOYLTRANSFERASE ZDHHC16"/>
    <property type="match status" value="1"/>
</dbReference>
<evidence type="ECO:0000256" key="4">
    <source>
        <dbReference type="ARBA" id="ARBA00022989"/>
    </source>
</evidence>
<feature type="transmembrane region" description="Helical" evidence="7">
    <location>
        <begin position="89"/>
        <end position="112"/>
    </location>
</feature>
<protein>
    <recommendedName>
        <fullName evidence="7">Palmitoyltransferase</fullName>
        <ecNumber evidence="7">2.3.1.225</ecNumber>
    </recommendedName>
</protein>
<evidence type="ECO:0000313" key="10">
    <source>
        <dbReference type="RefSeq" id="XP_014669670.1"/>
    </source>
</evidence>
<sequence>MFLCSFMFVPVLIGVDFLFRNSSIIVFKVQGTTVALVTEVMAYRRNILPKVASDWIPFVGCILLILTSYLFEMLFIIPIIYPAGHTMTYVHFCALTFIVANILGNFLMLVLVDVSSTGMFLPTVLKPEWRYCYECEQNSPPRSHHCSLCNTCILRHDHHCPFTGGCIGHANVRYYVAFLFYVAVGALYANVMNVDYVVEELGGLTLANVFMMVLPFFAWIAGYCRGWALFVSFMTAASLAALLYDGFLLVYHAVLVAHGQTTHESARKNRLYDLGLGRNLEQVFGMNWKLAWLFPLVPSPLPGDGLEFQTRKLPMETSKTL</sequence>
<dbReference type="GeneID" id="106810743"/>
<keyword evidence="4 7" id="KW-1133">Transmembrane helix</keyword>
<evidence type="ECO:0000256" key="7">
    <source>
        <dbReference type="RuleBase" id="RU079119"/>
    </source>
</evidence>
<keyword evidence="3 7" id="KW-0812">Transmembrane</keyword>
<comment type="subcellular location">
    <subcellularLocation>
        <location evidence="1">Membrane</location>
        <topology evidence="1">Multi-pass membrane protein</topology>
    </subcellularLocation>
</comment>
<dbReference type="Proteomes" id="UP000695022">
    <property type="component" value="Unplaced"/>
</dbReference>
<dbReference type="InterPro" id="IPR039859">
    <property type="entry name" value="PFA4/ZDH16/20/ERF2-like"/>
</dbReference>
<evidence type="ECO:0000256" key="2">
    <source>
        <dbReference type="ARBA" id="ARBA00022679"/>
    </source>
</evidence>
<feature type="transmembrane region" description="Helical" evidence="7">
    <location>
        <begin position="55"/>
        <end position="77"/>
    </location>
</feature>
<evidence type="ECO:0000256" key="3">
    <source>
        <dbReference type="ARBA" id="ARBA00022692"/>
    </source>
</evidence>
<keyword evidence="5 7" id="KW-0472">Membrane</keyword>
<feature type="domain" description="Palmitoyltransferase DHHC" evidence="8">
    <location>
        <begin position="128"/>
        <end position="268"/>
    </location>
</feature>
<gene>
    <name evidence="10" type="primary">LOC106810743</name>
</gene>
<dbReference type="RefSeq" id="XP_014669670.1">
    <property type="nucleotide sequence ID" value="XM_014814184.1"/>
</dbReference>
<feature type="transmembrane region" description="Helical" evidence="7">
    <location>
        <begin position="227"/>
        <end position="251"/>
    </location>
</feature>
<proteinExistence type="inferred from homology"/>
<comment type="catalytic activity">
    <reaction evidence="7">
        <text>L-cysteinyl-[protein] + hexadecanoyl-CoA = S-hexadecanoyl-L-cysteinyl-[protein] + CoA</text>
        <dbReference type="Rhea" id="RHEA:36683"/>
        <dbReference type="Rhea" id="RHEA-COMP:10131"/>
        <dbReference type="Rhea" id="RHEA-COMP:11032"/>
        <dbReference type="ChEBI" id="CHEBI:29950"/>
        <dbReference type="ChEBI" id="CHEBI:57287"/>
        <dbReference type="ChEBI" id="CHEBI:57379"/>
        <dbReference type="ChEBI" id="CHEBI:74151"/>
        <dbReference type="EC" id="2.3.1.225"/>
    </reaction>
</comment>
<keyword evidence="9" id="KW-1185">Reference proteome</keyword>
<accession>A0ABM1EBU9</accession>
<feature type="transmembrane region" description="Helical" evidence="7">
    <location>
        <begin position="201"/>
        <end position="221"/>
    </location>
</feature>
<dbReference type="InterPro" id="IPR001594">
    <property type="entry name" value="Palmitoyltrfase_DHHC"/>
</dbReference>
<evidence type="ECO:0000256" key="5">
    <source>
        <dbReference type="ARBA" id="ARBA00023136"/>
    </source>
</evidence>
<reference evidence="10" key="1">
    <citation type="submission" date="2025-08" db="UniProtKB">
        <authorList>
            <consortium name="RefSeq"/>
        </authorList>
    </citation>
    <scope>IDENTIFICATION</scope>
</reference>
<evidence type="ECO:0000256" key="1">
    <source>
        <dbReference type="ARBA" id="ARBA00004141"/>
    </source>
</evidence>
<evidence type="ECO:0000313" key="9">
    <source>
        <dbReference type="Proteomes" id="UP000695022"/>
    </source>
</evidence>
<keyword evidence="6 7" id="KW-0012">Acyltransferase</keyword>
<evidence type="ECO:0000256" key="6">
    <source>
        <dbReference type="ARBA" id="ARBA00023315"/>
    </source>
</evidence>
<organism evidence="9 10">
    <name type="scientific">Priapulus caudatus</name>
    <name type="common">Priapulid worm</name>
    <dbReference type="NCBI Taxonomy" id="37621"/>
    <lineage>
        <taxon>Eukaryota</taxon>
        <taxon>Metazoa</taxon>
        <taxon>Ecdysozoa</taxon>
        <taxon>Scalidophora</taxon>
        <taxon>Priapulida</taxon>
        <taxon>Priapulimorpha</taxon>
        <taxon>Priapulimorphida</taxon>
        <taxon>Priapulidae</taxon>
        <taxon>Priapulus</taxon>
    </lineage>
</organism>
<dbReference type="PROSITE" id="PS50216">
    <property type="entry name" value="DHHC"/>
    <property type="match status" value="1"/>
</dbReference>
<comment type="similarity">
    <text evidence="7">Belongs to the DHHC palmitoyltransferase family.</text>
</comment>
<comment type="domain">
    <text evidence="7">The DHHC domain is required for palmitoyltransferase activity.</text>
</comment>
<dbReference type="Pfam" id="PF01529">
    <property type="entry name" value="DHHC"/>
    <property type="match status" value="1"/>
</dbReference>
<feature type="transmembrane region" description="Helical" evidence="7">
    <location>
        <begin position="172"/>
        <end position="189"/>
    </location>
</feature>
<dbReference type="EC" id="2.3.1.225" evidence="7"/>
<evidence type="ECO:0000259" key="8">
    <source>
        <dbReference type="Pfam" id="PF01529"/>
    </source>
</evidence>